<dbReference type="Gene3D" id="3.30.2170.10">
    <property type="entry name" value="archaeoglobus fulgidus dsm 4304 superfamily"/>
    <property type="match status" value="1"/>
</dbReference>
<dbReference type="InterPro" id="IPR007581">
    <property type="entry name" value="Endonuclease-V"/>
</dbReference>
<dbReference type="PATRIC" id="fig|394096.3.peg.7310"/>
<keyword evidence="2" id="KW-1185">Reference proteome</keyword>
<keyword evidence="1" id="KW-0540">Nuclease</keyword>
<dbReference type="RefSeq" id="WP_044196541.1">
    <property type="nucleotide sequence ID" value="NZ_JMCB01000019.1"/>
</dbReference>
<gene>
    <name evidence="1" type="ORF">DB31_2985</name>
</gene>
<accession>A0A085W5G3</accession>
<dbReference type="Pfam" id="PF04493">
    <property type="entry name" value="Endonuclease_5"/>
    <property type="match status" value="1"/>
</dbReference>
<dbReference type="STRING" id="394096.DB31_2985"/>
<sequence>MLVSVDVDYRPDATVAACVAFRDWGDAAEAAHYVDRGPPAEPYVPGEFYRRELPALLRVLALVPDPLTTVVIDGYVWLAGEERPGLGAHLYEALGRTIPVIGVAKTSFQSSRVSVPVLRGGSQRPLLVTAVGVEVQDAAACIQRMHGPSRLPTLLKRADRLCRDS</sequence>
<name>A0A085W5G3_9BACT</name>
<dbReference type="Proteomes" id="UP000028725">
    <property type="component" value="Unassembled WGS sequence"/>
</dbReference>
<dbReference type="OrthoDB" id="2593273at2"/>
<comment type="caution">
    <text evidence="1">The sequence shown here is derived from an EMBL/GenBank/DDBJ whole genome shotgun (WGS) entry which is preliminary data.</text>
</comment>
<dbReference type="AlphaFoldDB" id="A0A085W5G3"/>
<keyword evidence="1" id="KW-0255">Endonuclease</keyword>
<evidence type="ECO:0000313" key="1">
    <source>
        <dbReference type="EMBL" id="KFE62926.1"/>
    </source>
</evidence>
<protein>
    <submittedName>
        <fullName evidence="1">Deoxyinosine 3'endonuclease (Endonuclease V)</fullName>
    </submittedName>
</protein>
<keyword evidence="1" id="KW-0378">Hydrolase</keyword>
<evidence type="ECO:0000313" key="2">
    <source>
        <dbReference type="Proteomes" id="UP000028725"/>
    </source>
</evidence>
<organism evidence="1 2">
    <name type="scientific">Hyalangium minutum</name>
    <dbReference type="NCBI Taxonomy" id="394096"/>
    <lineage>
        <taxon>Bacteria</taxon>
        <taxon>Pseudomonadati</taxon>
        <taxon>Myxococcota</taxon>
        <taxon>Myxococcia</taxon>
        <taxon>Myxococcales</taxon>
        <taxon>Cystobacterineae</taxon>
        <taxon>Archangiaceae</taxon>
        <taxon>Hyalangium</taxon>
    </lineage>
</organism>
<proteinExistence type="predicted"/>
<dbReference type="GO" id="GO:0006281">
    <property type="term" value="P:DNA repair"/>
    <property type="evidence" value="ECO:0007669"/>
    <property type="project" value="InterPro"/>
</dbReference>
<dbReference type="GO" id="GO:0004519">
    <property type="term" value="F:endonuclease activity"/>
    <property type="evidence" value="ECO:0007669"/>
    <property type="project" value="UniProtKB-KW"/>
</dbReference>
<dbReference type="EMBL" id="JMCB01000019">
    <property type="protein sequence ID" value="KFE62926.1"/>
    <property type="molecule type" value="Genomic_DNA"/>
</dbReference>
<reference evidence="1 2" key="1">
    <citation type="submission" date="2014-04" db="EMBL/GenBank/DDBJ databases">
        <title>Genome assembly of Hyalangium minutum DSM 14724.</title>
        <authorList>
            <person name="Sharma G."/>
            <person name="Subramanian S."/>
        </authorList>
    </citation>
    <scope>NUCLEOTIDE SEQUENCE [LARGE SCALE GENOMIC DNA]</scope>
    <source>
        <strain evidence="1 2">DSM 14724</strain>
    </source>
</reference>